<gene>
    <name evidence="2" type="ORF">QU24_02225</name>
</gene>
<dbReference type="InterPro" id="IPR037028">
    <property type="entry name" value="Dr_adhesin_sf"/>
</dbReference>
<dbReference type="Proteomes" id="UP000030853">
    <property type="component" value="Unassembled WGS sequence"/>
</dbReference>
<dbReference type="InterPro" id="IPR018569">
    <property type="entry name" value="Saf-pilin_pilus_formation"/>
</dbReference>
<evidence type="ECO:0000256" key="1">
    <source>
        <dbReference type="ARBA" id="ARBA00022729"/>
    </source>
</evidence>
<dbReference type="SUPFAM" id="SSF49401">
    <property type="entry name" value="Bacterial adhesins"/>
    <property type="match status" value="1"/>
</dbReference>
<accession>A0A0B1RAP7</accession>
<dbReference type="Gene3D" id="2.60.40.1570">
    <property type="entry name" value="Dr adhesin"/>
    <property type="match status" value="1"/>
</dbReference>
<reference evidence="2 3" key="1">
    <citation type="submission" date="2014-11" db="EMBL/GenBank/DDBJ databases">
        <title>Genome sequencing of Pantoea rodasii ND03.</title>
        <authorList>
            <person name="Muhamad Yunos N.Y."/>
            <person name="Chan K.-G."/>
        </authorList>
    </citation>
    <scope>NUCLEOTIDE SEQUENCE [LARGE SCALE GENOMIC DNA]</scope>
    <source>
        <strain evidence="2 3">ND03</strain>
    </source>
</reference>
<dbReference type="CDD" id="cd18775">
    <property type="entry name" value="SafA-like"/>
    <property type="match status" value="1"/>
</dbReference>
<evidence type="ECO:0000313" key="3">
    <source>
        <dbReference type="Proteomes" id="UP000030853"/>
    </source>
</evidence>
<protein>
    <submittedName>
        <fullName evidence="2">Uncharacterized protein</fullName>
    </submittedName>
</protein>
<dbReference type="AlphaFoldDB" id="A0A0B1RAP7"/>
<dbReference type="EMBL" id="JTJJ01000011">
    <property type="protein sequence ID" value="KHJ69694.1"/>
    <property type="molecule type" value="Genomic_DNA"/>
</dbReference>
<sequence>MPLNKSFDLVFAQPTSLEIKISPRNDLNSGEVKHAAIFASFQIDIFPPTRLGLRWTPGKSDVNKTIAKIRGKHNNKHILTLIITTETYKPTKIYDDGWIITNNKMTTLTGSIRPFGDQNVPSDTYTISLDASAFIS</sequence>
<dbReference type="InterPro" id="IPR008966">
    <property type="entry name" value="Adhesion_dom_sf"/>
</dbReference>
<keyword evidence="1" id="KW-0732">Signal</keyword>
<evidence type="ECO:0000313" key="2">
    <source>
        <dbReference type="EMBL" id="KHJ69694.1"/>
    </source>
</evidence>
<organism evidence="2 3">
    <name type="scientific">Pantoea rodasii</name>
    <dbReference type="NCBI Taxonomy" id="1076549"/>
    <lineage>
        <taxon>Bacteria</taxon>
        <taxon>Pseudomonadati</taxon>
        <taxon>Pseudomonadota</taxon>
        <taxon>Gammaproteobacteria</taxon>
        <taxon>Enterobacterales</taxon>
        <taxon>Erwiniaceae</taxon>
        <taxon>Pantoea</taxon>
    </lineage>
</organism>
<name>A0A0B1RAP7_9GAMM</name>
<proteinExistence type="predicted"/>
<comment type="caution">
    <text evidence="2">The sequence shown here is derived from an EMBL/GenBank/DDBJ whole genome shotgun (WGS) entry which is preliminary data.</text>
</comment>